<proteinExistence type="predicted"/>
<name>A0A9D0YPQ8_AQUAO</name>
<evidence type="ECO:0000259" key="1">
    <source>
        <dbReference type="Pfam" id="PF00126"/>
    </source>
</evidence>
<gene>
    <name evidence="2" type="ORF">EYH37_03330</name>
</gene>
<organism evidence="2 3">
    <name type="scientific">Aquifex aeolicus</name>
    <dbReference type="NCBI Taxonomy" id="63363"/>
    <lineage>
        <taxon>Bacteria</taxon>
        <taxon>Pseudomonadati</taxon>
        <taxon>Aquificota</taxon>
        <taxon>Aquificia</taxon>
        <taxon>Aquificales</taxon>
        <taxon>Aquificaceae</taxon>
        <taxon>Aquifex</taxon>
    </lineage>
</organism>
<dbReference type="AlphaFoldDB" id="A0A9D0YPQ8"/>
<dbReference type="EMBL" id="DQVE01000035">
    <property type="protein sequence ID" value="HIP98384.1"/>
    <property type="molecule type" value="Genomic_DNA"/>
</dbReference>
<sequence>MKVRFKVWLEKDELSLLSMGKYYLLKEIEKTGSIKKAAENLGLPYKKAHLQLKLLEERLGYKILKRERGKGTVLTEEGKKLLELYGEILKKFQRLAEELEEKFFHSSQGF</sequence>
<reference evidence="2" key="1">
    <citation type="journal article" date="2020" name="ISME J.">
        <title>Gammaproteobacteria mediating utilization of methyl-, sulfur- and petroleum organic compounds in deep ocean hydrothermal plumes.</title>
        <authorList>
            <person name="Zhou Z."/>
            <person name="Liu Y."/>
            <person name="Pan J."/>
            <person name="Cron B.R."/>
            <person name="Toner B.M."/>
            <person name="Anantharaman K."/>
            <person name="Breier J.A."/>
            <person name="Dick G.J."/>
            <person name="Li M."/>
        </authorList>
    </citation>
    <scope>NUCLEOTIDE SEQUENCE</scope>
    <source>
        <strain evidence="2">SZUA-1501</strain>
    </source>
</reference>
<evidence type="ECO:0000313" key="2">
    <source>
        <dbReference type="EMBL" id="HIP98384.1"/>
    </source>
</evidence>
<dbReference type="PANTHER" id="PTHR30432">
    <property type="entry name" value="TRANSCRIPTIONAL REGULATOR MODE"/>
    <property type="match status" value="1"/>
</dbReference>
<dbReference type="InterPro" id="IPR036390">
    <property type="entry name" value="WH_DNA-bd_sf"/>
</dbReference>
<dbReference type="PANTHER" id="PTHR30432:SF1">
    <property type="entry name" value="DNA-BINDING TRANSCRIPTIONAL DUAL REGULATOR MODE"/>
    <property type="match status" value="1"/>
</dbReference>
<protein>
    <submittedName>
        <fullName evidence="2">LysR family transcriptional regulator</fullName>
    </submittedName>
</protein>
<dbReference type="Gene3D" id="1.10.10.10">
    <property type="entry name" value="Winged helix-like DNA-binding domain superfamily/Winged helix DNA-binding domain"/>
    <property type="match status" value="1"/>
</dbReference>
<dbReference type="InterPro" id="IPR051815">
    <property type="entry name" value="Molybdate_resp_trans_reg"/>
</dbReference>
<dbReference type="SUPFAM" id="SSF46785">
    <property type="entry name" value="Winged helix' DNA-binding domain"/>
    <property type="match status" value="1"/>
</dbReference>
<feature type="domain" description="HTH lysR-type" evidence="1">
    <location>
        <begin position="24"/>
        <end position="79"/>
    </location>
</feature>
<comment type="caution">
    <text evidence="2">The sequence shown here is derived from an EMBL/GenBank/DDBJ whole genome shotgun (WGS) entry which is preliminary data.</text>
</comment>
<dbReference type="GO" id="GO:0003700">
    <property type="term" value="F:DNA-binding transcription factor activity"/>
    <property type="evidence" value="ECO:0007669"/>
    <property type="project" value="InterPro"/>
</dbReference>
<evidence type="ECO:0000313" key="3">
    <source>
        <dbReference type="Proteomes" id="UP000606463"/>
    </source>
</evidence>
<dbReference type="Pfam" id="PF00126">
    <property type="entry name" value="HTH_1"/>
    <property type="match status" value="1"/>
</dbReference>
<dbReference type="InterPro" id="IPR000847">
    <property type="entry name" value="LysR_HTH_N"/>
</dbReference>
<dbReference type="InterPro" id="IPR036388">
    <property type="entry name" value="WH-like_DNA-bd_sf"/>
</dbReference>
<dbReference type="Proteomes" id="UP000606463">
    <property type="component" value="Unassembled WGS sequence"/>
</dbReference>
<accession>A0A9D0YPQ8</accession>